<feature type="domain" description="Glycosyltransferase 2-like" evidence="1">
    <location>
        <begin position="15"/>
        <end position="151"/>
    </location>
</feature>
<name>A0A172U133_9BACT</name>
<dbReference type="AlphaFoldDB" id="A0A172U133"/>
<dbReference type="SUPFAM" id="SSF53448">
    <property type="entry name" value="Nucleotide-diphospho-sugar transferases"/>
    <property type="match status" value="1"/>
</dbReference>
<dbReference type="OrthoDB" id="9815829at2"/>
<dbReference type="Pfam" id="PF00535">
    <property type="entry name" value="Glycos_transf_2"/>
    <property type="match status" value="1"/>
</dbReference>
<gene>
    <name evidence="2" type="ORF">SY85_23320</name>
</gene>
<dbReference type="STRING" id="1492898.SY85_23320"/>
<dbReference type="RefSeq" id="WP_066408363.1">
    <property type="nucleotide sequence ID" value="NZ_CP011390.1"/>
</dbReference>
<dbReference type="Gene3D" id="3.90.550.10">
    <property type="entry name" value="Spore Coat Polysaccharide Biosynthesis Protein SpsA, Chain A"/>
    <property type="match status" value="1"/>
</dbReference>
<sequence length="332" mass="38605">MNQVKMMTSNLPKVSVLMPTLNYARFLPEAIESVLNQTFHDFELIIVDNGSTDETDEVVSRYLSDKRLRYFKNYEKGMAGNWNKCLEFSKGTYLKFLCADDKFHPQLLEKFVSIMEANPHVSLVTSYRENFGRAATTTDARTLEAWKARKHLLDGKRAIHDTLHTFNWIGEPTAVMFRRSNLKLGYFRKDLVWLCDWEMWLRHLTVGDCYLIPEVLSYIRKHPGSGTESLTKKGYANYFEDYDFYKSLAYNNGDDYAISRTEMQALLKHRARNCAKAMLKSLGKLNQKTFREVFVKGFKIAYSERVIADTLFQVSLNSLKKKKRNRADKIAA</sequence>
<dbReference type="KEGG" id="fla:SY85_23320"/>
<dbReference type="PANTHER" id="PTHR22916:SF3">
    <property type="entry name" value="UDP-GLCNAC:BETAGAL BETA-1,3-N-ACETYLGLUCOSAMINYLTRANSFERASE-LIKE PROTEIN 1"/>
    <property type="match status" value="1"/>
</dbReference>
<keyword evidence="3" id="KW-1185">Reference proteome</keyword>
<evidence type="ECO:0000313" key="3">
    <source>
        <dbReference type="Proteomes" id="UP000077177"/>
    </source>
</evidence>
<dbReference type="InterPro" id="IPR029044">
    <property type="entry name" value="Nucleotide-diphossugar_trans"/>
</dbReference>
<accession>A0A172U133</accession>
<dbReference type="GO" id="GO:0016758">
    <property type="term" value="F:hexosyltransferase activity"/>
    <property type="evidence" value="ECO:0007669"/>
    <property type="project" value="UniProtKB-ARBA"/>
</dbReference>
<reference evidence="3" key="1">
    <citation type="submission" date="2015-01" db="EMBL/GenBank/DDBJ databases">
        <title>Flavisolibacter sp./LCS9/ whole genome sequencing.</title>
        <authorList>
            <person name="Kim M.K."/>
            <person name="Srinivasan S."/>
            <person name="Lee J.-J."/>
        </authorList>
    </citation>
    <scope>NUCLEOTIDE SEQUENCE [LARGE SCALE GENOMIC DNA]</scope>
    <source>
        <strain evidence="3">LCS9</strain>
    </source>
</reference>
<proteinExistence type="predicted"/>
<protein>
    <recommendedName>
        <fullName evidence="1">Glycosyltransferase 2-like domain-containing protein</fullName>
    </recommendedName>
</protein>
<dbReference type="EMBL" id="CP011390">
    <property type="protein sequence ID" value="ANE52966.1"/>
    <property type="molecule type" value="Genomic_DNA"/>
</dbReference>
<evidence type="ECO:0000313" key="2">
    <source>
        <dbReference type="EMBL" id="ANE52966.1"/>
    </source>
</evidence>
<dbReference type="InterPro" id="IPR001173">
    <property type="entry name" value="Glyco_trans_2-like"/>
</dbReference>
<organism evidence="2 3">
    <name type="scientific">Flavisolibacter tropicus</name>
    <dbReference type="NCBI Taxonomy" id="1492898"/>
    <lineage>
        <taxon>Bacteria</taxon>
        <taxon>Pseudomonadati</taxon>
        <taxon>Bacteroidota</taxon>
        <taxon>Chitinophagia</taxon>
        <taxon>Chitinophagales</taxon>
        <taxon>Chitinophagaceae</taxon>
        <taxon>Flavisolibacter</taxon>
    </lineage>
</organism>
<evidence type="ECO:0000259" key="1">
    <source>
        <dbReference type="Pfam" id="PF00535"/>
    </source>
</evidence>
<dbReference type="Proteomes" id="UP000077177">
    <property type="component" value="Chromosome"/>
</dbReference>
<dbReference type="PANTHER" id="PTHR22916">
    <property type="entry name" value="GLYCOSYLTRANSFERASE"/>
    <property type="match status" value="1"/>
</dbReference>
<reference evidence="2 3" key="2">
    <citation type="journal article" date="2016" name="Int. J. Syst. Evol. Microbiol.">
        <title>Flavisolibacter tropicus sp. nov., isolated from tropical soil.</title>
        <authorList>
            <person name="Lee J.J."/>
            <person name="Kang M.S."/>
            <person name="Kim G.S."/>
            <person name="Lee C.S."/>
            <person name="Lim S."/>
            <person name="Lee J."/>
            <person name="Roh S.H."/>
            <person name="Kang H."/>
            <person name="Ha J.M."/>
            <person name="Bae S."/>
            <person name="Jung H.Y."/>
            <person name="Kim M.K."/>
        </authorList>
    </citation>
    <scope>NUCLEOTIDE SEQUENCE [LARGE SCALE GENOMIC DNA]</scope>
    <source>
        <strain evidence="2 3">LCS9</strain>
    </source>
</reference>
<dbReference type="PATRIC" id="fig|1492898.3.peg.5063"/>